<reference evidence="5 6" key="1">
    <citation type="journal article" date="2019" name="Sci. Rep.">
        <title>Sulfobacillus thermotolerans: new insights into resistance and metabolic capacities of acidophilic chemolithotrophs.</title>
        <authorList>
            <person name="Panyushkina A.E."/>
            <person name="Babenko V.V."/>
            <person name="Nikitina A.S."/>
            <person name="Selezneva O.V."/>
            <person name="Tsaplina I.A."/>
            <person name="Letarova M.A."/>
            <person name="Kostryukova E.S."/>
            <person name="Letarov A.V."/>
        </authorList>
    </citation>
    <scope>NUCLEOTIDE SEQUENCE [LARGE SCALE GENOMIC DNA]</scope>
    <source>
        <strain evidence="5 6">Kr1</strain>
    </source>
</reference>
<dbReference type="Pfam" id="PF00392">
    <property type="entry name" value="GntR"/>
    <property type="match status" value="1"/>
</dbReference>
<protein>
    <recommendedName>
        <fullName evidence="4">HTH gntR-type domain-containing protein</fullName>
    </recommendedName>
</protein>
<dbReference type="EMBL" id="CP019454">
    <property type="protein sequence ID" value="AUW94972.1"/>
    <property type="molecule type" value="Genomic_DNA"/>
</dbReference>
<dbReference type="InterPro" id="IPR011663">
    <property type="entry name" value="UTRA"/>
</dbReference>
<dbReference type="SMART" id="SM00345">
    <property type="entry name" value="HTH_GNTR"/>
    <property type="match status" value="1"/>
</dbReference>
<evidence type="ECO:0000259" key="4">
    <source>
        <dbReference type="PROSITE" id="PS50949"/>
    </source>
</evidence>
<name>A0ABM6RUV4_9FIRM</name>
<sequence>MTSRFVPRQRLARESIEALLSTMSAGSKLPSEEQLAKQLGISRPTIRSALSALEQEGLIVRRHGVGTFASTPHTDMDASLQVLNSVADIVRNNGYTPAVTDVHITSVSLPTAVCDALLLPTASPGFRVVRTVTADGQPAVFLVDYLPETIGKISVDLSVFSDKMIAALAHLGVFILYARTHLSIQRSTAEAAEALNIATGDPVLYLQQVAYTTDHTPAIYSIGYHREGVITYTLTRYADVSERAEP</sequence>
<dbReference type="Gene3D" id="3.40.1410.10">
    <property type="entry name" value="Chorismate lyase-like"/>
    <property type="match status" value="1"/>
</dbReference>
<evidence type="ECO:0000256" key="3">
    <source>
        <dbReference type="ARBA" id="ARBA00023163"/>
    </source>
</evidence>
<dbReference type="Pfam" id="PF07702">
    <property type="entry name" value="UTRA"/>
    <property type="match status" value="1"/>
</dbReference>
<dbReference type="PROSITE" id="PS50949">
    <property type="entry name" value="HTH_GNTR"/>
    <property type="match status" value="1"/>
</dbReference>
<dbReference type="PANTHER" id="PTHR44846:SF17">
    <property type="entry name" value="GNTR-FAMILY TRANSCRIPTIONAL REGULATOR"/>
    <property type="match status" value="1"/>
</dbReference>
<evidence type="ECO:0000313" key="5">
    <source>
        <dbReference type="EMBL" id="AUW94972.1"/>
    </source>
</evidence>
<dbReference type="PRINTS" id="PR00035">
    <property type="entry name" value="HTHGNTR"/>
</dbReference>
<dbReference type="InterPro" id="IPR000524">
    <property type="entry name" value="Tscrpt_reg_HTH_GntR"/>
</dbReference>
<dbReference type="Gene3D" id="1.10.10.10">
    <property type="entry name" value="Winged helix-like DNA-binding domain superfamily/Winged helix DNA-binding domain"/>
    <property type="match status" value="1"/>
</dbReference>
<evidence type="ECO:0000256" key="2">
    <source>
        <dbReference type="ARBA" id="ARBA00023125"/>
    </source>
</evidence>
<dbReference type="InterPro" id="IPR036390">
    <property type="entry name" value="WH_DNA-bd_sf"/>
</dbReference>
<dbReference type="SMART" id="SM00866">
    <property type="entry name" value="UTRA"/>
    <property type="match status" value="1"/>
</dbReference>
<gene>
    <name evidence="5" type="ORF">BXT84_14265</name>
</gene>
<dbReference type="InterPro" id="IPR028978">
    <property type="entry name" value="Chorismate_lyase_/UTRA_dom_sf"/>
</dbReference>
<keyword evidence="1" id="KW-0805">Transcription regulation</keyword>
<dbReference type="CDD" id="cd07377">
    <property type="entry name" value="WHTH_GntR"/>
    <property type="match status" value="1"/>
</dbReference>
<keyword evidence="3" id="KW-0804">Transcription</keyword>
<dbReference type="PANTHER" id="PTHR44846">
    <property type="entry name" value="MANNOSYL-D-GLYCERATE TRANSPORT/METABOLISM SYSTEM REPRESSOR MNGR-RELATED"/>
    <property type="match status" value="1"/>
</dbReference>
<feature type="domain" description="HTH gntR-type" evidence="4">
    <location>
        <begin position="5"/>
        <end position="72"/>
    </location>
</feature>
<proteinExistence type="predicted"/>
<dbReference type="InterPro" id="IPR036388">
    <property type="entry name" value="WH-like_DNA-bd_sf"/>
</dbReference>
<dbReference type="InterPro" id="IPR050679">
    <property type="entry name" value="Bact_HTH_transcr_reg"/>
</dbReference>
<evidence type="ECO:0000256" key="1">
    <source>
        <dbReference type="ARBA" id="ARBA00023015"/>
    </source>
</evidence>
<dbReference type="SUPFAM" id="SSF46785">
    <property type="entry name" value="Winged helix' DNA-binding domain"/>
    <property type="match status" value="1"/>
</dbReference>
<organism evidence="5 6">
    <name type="scientific">Sulfobacillus thermotolerans</name>
    <dbReference type="NCBI Taxonomy" id="338644"/>
    <lineage>
        <taxon>Bacteria</taxon>
        <taxon>Bacillati</taxon>
        <taxon>Bacillota</taxon>
        <taxon>Clostridia</taxon>
        <taxon>Eubacteriales</taxon>
        <taxon>Clostridiales Family XVII. Incertae Sedis</taxon>
        <taxon>Sulfobacillus</taxon>
    </lineage>
</organism>
<keyword evidence="6" id="KW-1185">Reference proteome</keyword>
<dbReference type="SUPFAM" id="SSF64288">
    <property type="entry name" value="Chorismate lyase-like"/>
    <property type="match status" value="1"/>
</dbReference>
<keyword evidence="2" id="KW-0238">DNA-binding</keyword>
<evidence type="ECO:0000313" key="6">
    <source>
        <dbReference type="Proteomes" id="UP000325292"/>
    </source>
</evidence>
<accession>A0ABM6RUV4</accession>
<dbReference type="Proteomes" id="UP000325292">
    <property type="component" value="Chromosome"/>
</dbReference>